<dbReference type="AlphaFoldDB" id="A0A067QK68"/>
<dbReference type="Proteomes" id="UP000027265">
    <property type="component" value="Unassembled WGS sequence"/>
</dbReference>
<proteinExistence type="predicted"/>
<accession>A0A067QK68</accession>
<reference evidence="2" key="1">
    <citation type="journal article" date="2014" name="Proc. Natl. Acad. Sci. U.S.A.">
        <title>Extensive sampling of basidiomycete genomes demonstrates inadequacy of the white-rot/brown-rot paradigm for wood decay fungi.</title>
        <authorList>
            <person name="Riley R."/>
            <person name="Salamov A.A."/>
            <person name="Brown D.W."/>
            <person name="Nagy L.G."/>
            <person name="Floudas D."/>
            <person name="Held B.W."/>
            <person name="Levasseur A."/>
            <person name="Lombard V."/>
            <person name="Morin E."/>
            <person name="Otillar R."/>
            <person name="Lindquist E.A."/>
            <person name="Sun H."/>
            <person name="LaButti K.M."/>
            <person name="Schmutz J."/>
            <person name="Jabbour D."/>
            <person name="Luo H."/>
            <person name="Baker S.E."/>
            <person name="Pisabarro A.G."/>
            <person name="Walton J.D."/>
            <person name="Blanchette R.A."/>
            <person name="Henrissat B."/>
            <person name="Martin F."/>
            <person name="Cullen D."/>
            <person name="Hibbett D.S."/>
            <person name="Grigoriev I.V."/>
        </authorList>
    </citation>
    <scope>NUCLEOTIDE SEQUENCE [LARGE SCALE GENOMIC DNA]</scope>
    <source>
        <strain evidence="2">MUCL 33604</strain>
    </source>
</reference>
<evidence type="ECO:0000313" key="2">
    <source>
        <dbReference type="Proteomes" id="UP000027265"/>
    </source>
</evidence>
<organism evidence="1 2">
    <name type="scientific">Jaapia argillacea MUCL 33604</name>
    <dbReference type="NCBI Taxonomy" id="933084"/>
    <lineage>
        <taxon>Eukaryota</taxon>
        <taxon>Fungi</taxon>
        <taxon>Dikarya</taxon>
        <taxon>Basidiomycota</taxon>
        <taxon>Agaricomycotina</taxon>
        <taxon>Agaricomycetes</taxon>
        <taxon>Agaricomycetidae</taxon>
        <taxon>Jaapiales</taxon>
        <taxon>Jaapiaceae</taxon>
        <taxon>Jaapia</taxon>
    </lineage>
</organism>
<protein>
    <submittedName>
        <fullName evidence="1">Uncharacterized protein</fullName>
    </submittedName>
</protein>
<dbReference type="EMBL" id="KL197710">
    <property type="protein sequence ID" value="KDQ63001.1"/>
    <property type="molecule type" value="Genomic_DNA"/>
</dbReference>
<dbReference type="InParanoid" id="A0A067QK68"/>
<gene>
    <name evidence="1" type="ORF">JAAARDRAFT_28996</name>
</gene>
<evidence type="ECO:0000313" key="1">
    <source>
        <dbReference type="EMBL" id="KDQ63001.1"/>
    </source>
</evidence>
<sequence length="402" mass="44970">MSPKFWQTPCGEVINSAILLPGGEWVVEASGRHLCLRKLDLNLDQGIASASQKVKVDLFEHPGGWDAGTIECLLAFSEGSYDPLLVVHFHNNGSDNIRVYCIDTQLPSLIQLTTVIPFDEPTVHSIALSRDILSYMAHDLLFAYTIGSSSTDSHKRAVLRFSDRPRMLGIVRFISEQRFVLADQMGVCVVDVPHWDSISEASLHTAPSSRSNIQTVNKPTWVYRFDNETPIIMNPTLPMDRHHSLGMYLHNHGSARSHTFLIRTWDDPARCASPNVHVIDISETSDDHIHSKIILPINCQFVPFGMGLRRSASRGGRLLRSPSFHPPEHDPDGGDLRLVFTSFYVEHRDHGNNDRRWSLESFKTGSVVVPGMGGASQCAFDEISGRVIMTMAGRWYFLVVDV</sequence>
<dbReference type="HOGENOM" id="CLU_685222_0_0_1"/>
<name>A0A067QK68_9AGAM</name>
<keyword evidence="2" id="KW-1185">Reference proteome</keyword>